<reference evidence="12 13" key="1">
    <citation type="submission" date="2016-08" db="EMBL/GenBank/DDBJ databases">
        <title>Draft genome sequence of allopolyploid Zygosaccharomyces rouxii.</title>
        <authorList>
            <person name="Watanabe J."/>
            <person name="Uehara K."/>
            <person name="Mogi Y."/>
            <person name="Tsukioka Y."/>
        </authorList>
    </citation>
    <scope>NUCLEOTIDE SEQUENCE [LARGE SCALE GENOMIC DNA]</scope>
    <source>
        <strain evidence="12 13">NBRC 110957</strain>
    </source>
</reference>
<name>A0A1Q3A3I5_ZYGRO</name>
<feature type="compositionally biased region" description="Basic and acidic residues" evidence="10">
    <location>
        <begin position="77"/>
        <end position="108"/>
    </location>
</feature>
<evidence type="ECO:0000256" key="2">
    <source>
        <dbReference type="ARBA" id="ARBA00007228"/>
    </source>
</evidence>
<dbReference type="SUPFAM" id="SSF55315">
    <property type="entry name" value="L30e-like"/>
    <property type="match status" value="1"/>
</dbReference>
<keyword evidence="5" id="KW-0808">Transferase</keyword>
<accession>A0A1Q3A3I5</accession>
<dbReference type="PANTHER" id="PTHR46103:SF1">
    <property type="entry name" value="RRNA METHYLTRANSFERASE 1, MITOCHONDRIAL"/>
    <property type="match status" value="1"/>
</dbReference>
<dbReference type="InterPro" id="IPR013123">
    <property type="entry name" value="SpoU_subst-bd"/>
</dbReference>
<keyword evidence="3" id="KW-0698">rRNA processing</keyword>
<feature type="domain" description="RNA 2-O ribose methyltransferase substrate binding" evidence="11">
    <location>
        <begin position="130"/>
        <end position="203"/>
    </location>
</feature>
<evidence type="ECO:0000259" key="11">
    <source>
        <dbReference type="SMART" id="SM00967"/>
    </source>
</evidence>
<evidence type="ECO:0000256" key="1">
    <source>
        <dbReference type="ARBA" id="ARBA00004173"/>
    </source>
</evidence>
<dbReference type="InterPro" id="IPR029064">
    <property type="entry name" value="Ribosomal_eL30-like_sf"/>
</dbReference>
<evidence type="ECO:0000256" key="7">
    <source>
        <dbReference type="ARBA" id="ARBA00022946"/>
    </source>
</evidence>
<comment type="subcellular location">
    <subcellularLocation>
        <location evidence="1">Mitochondrion</location>
    </subcellularLocation>
</comment>
<dbReference type="Gene3D" id="3.30.1330.30">
    <property type="match status" value="1"/>
</dbReference>
<evidence type="ECO:0000256" key="8">
    <source>
        <dbReference type="ARBA" id="ARBA00023128"/>
    </source>
</evidence>
<evidence type="ECO:0000256" key="9">
    <source>
        <dbReference type="ARBA" id="ARBA00034881"/>
    </source>
</evidence>
<dbReference type="GO" id="GO:0005739">
    <property type="term" value="C:mitochondrion"/>
    <property type="evidence" value="ECO:0007669"/>
    <property type="project" value="UniProtKB-SubCell"/>
</dbReference>
<dbReference type="NCBIfam" id="TIGR00186">
    <property type="entry name" value="rRNA_methyl_3"/>
    <property type="match status" value="1"/>
</dbReference>
<dbReference type="CDD" id="cd18105">
    <property type="entry name" value="SpoU-like_MRM1"/>
    <property type="match status" value="1"/>
</dbReference>
<keyword evidence="7" id="KW-0809">Transit peptide</keyword>
<evidence type="ECO:0000256" key="10">
    <source>
        <dbReference type="SAM" id="MobiDB-lite"/>
    </source>
</evidence>
<dbReference type="InterPro" id="IPR029028">
    <property type="entry name" value="Alpha/beta_knot_MTases"/>
</dbReference>
<evidence type="ECO:0000256" key="3">
    <source>
        <dbReference type="ARBA" id="ARBA00022552"/>
    </source>
</evidence>
<evidence type="ECO:0000256" key="4">
    <source>
        <dbReference type="ARBA" id="ARBA00022603"/>
    </source>
</evidence>
<sequence>MKRATMLSYSSFERKFVKMSLIYGAIRGFTSCARRSGVKVDRNIPQLTRKKAWERAGEDKEAWFKRKYAHVHAKQKQQQEPRDPFGKRKAHELRLKENQRRMEQERTTHVHKFEKKNATQGLRPNPLMEYVYGTNSVLAALQGNKREYYSRLLHYGQLDPRLQKLAKSRNVELVETDKHRLNLMTNYAVHNNIILETKPLQPPEISHLQMVNPESGTIQYSELAFEDEKITHEMPYGVKNGKNFPLGIYLDEVVDPHNIGAIMRSAYFLGADFIVMSRKNCAPLSAAVSKTSSGAIELLPIFYVDKPLSFFSESQQGGGWTFVTAGLTDFTQKDKKFNSGKILELNDLEGLCEQVPVVLVVGNEGSGVRTNLKMRSDFFVEIPFGRDDEKEPVDSLNVSVATALLINYLLKGSNM</sequence>
<keyword evidence="6" id="KW-0949">S-adenosyl-L-methionine</keyword>
<evidence type="ECO:0000313" key="12">
    <source>
        <dbReference type="EMBL" id="GAV50239.1"/>
    </source>
</evidence>
<dbReference type="Gene3D" id="3.40.1280.10">
    <property type="match status" value="1"/>
</dbReference>
<keyword evidence="4" id="KW-0489">Methyltransferase</keyword>
<dbReference type="InterPro" id="IPR029026">
    <property type="entry name" value="tRNA_m1G_MTases_N"/>
</dbReference>
<protein>
    <recommendedName>
        <fullName evidence="9">rRNA methyltransferase 1, mitochondrial</fullName>
    </recommendedName>
</protein>
<evidence type="ECO:0000313" key="13">
    <source>
        <dbReference type="Proteomes" id="UP000187013"/>
    </source>
</evidence>
<dbReference type="PANTHER" id="PTHR46103">
    <property type="entry name" value="RRNA METHYLTRANSFERASE 1, MITOCHONDRIAL"/>
    <property type="match status" value="1"/>
</dbReference>
<dbReference type="GO" id="GO:0003723">
    <property type="term" value="F:RNA binding"/>
    <property type="evidence" value="ECO:0007669"/>
    <property type="project" value="InterPro"/>
</dbReference>
<dbReference type="eggNOG" id="KOG0838">
    <property type="taxonomic scope" value="Eukaryota"/>
</dbReference>
<dbReference type="SUPFAM" id="SSF75217">
    <property type="entry name" value="alpha/beta knot"/>
    <property type="match status" value="1"/>
</dbReference>
<comment type="caution">
    <text evidence="12">The sequence shown here is derived from an EMBL/GenBank/DDBJ whole genome shotgun (WGS) entry which is preliminary data.</text>
</comment>
<dbReference type="GO" id="GO:0016435">
    <property type="term" value="F:rRNA (guanine) methyltransferase activity"/>
    <property type="evidence" value="ECO:0007669"/>
    <property type="project" value="TreeGrafter"/>
</dbReference>
<dbReference type="Pfam" id="PF00588">
    <property type="entry name" value="SpoU_methylase"/>
    <property type="match status" value="1"/>
</dbReference>
<dbReference type="InterPro" id="IPR047261">
    <property type="entry name" value="MRM1_MeTrfase_dom"/>
</dbReference>
<dbReference type="InterPro" id="IPR004441">
    <property type="entry name" value="rRNA_MeTrfase_TrmH"/>
</dbReference>
<dbReference type="Pfam" id="PF08032">
    <property type="entry name" value="SpoU_sub_bind"/>
    <property type="match status" value="1"/>
</dbReference>
<comment type="similarity">
    <text evidence="2">Belongs to the class IV-like SAM-binding methyltransferase superfamily. RNA methyltransferase TrmH family.</text>
</comment>
<gene>
    <name evidence="12" type="ORF">ZYGR_0U00950</name>
</gene>
<dbReference type="InterPro" id="IPR001537">
    <property type="entry name" value="SpoU_MeTrfase"/>
</dbReference>
<dbReference type="FunFam" id="3.40.1280.10:FF:000036">
    <property type="entry name" value="MRM1p Ribose methyltransferase"/>
    <property type="match status" value="1"/>
</dbReference>
<dbReference type="Proteomes" id="UP000187013">
    <property type="component" value="Unassembled WGS sequence"/>
</dbReference>
<dbReference type="EMBL" id="BDGX01000021">
    <property type="protein sequence ID" value="GAV50239.1"/>
    <property type="molecule type" value="Genomic_DNA"/>
</dbReference>
<dbReference type="InterPro" id="IPR047182">
    <property type="entry name" value="MRM1"/>
</dbReference>
<evidence type="ECO:0000256" key="6">
    <source>
        <dbReference type="ARBA" id="ARBA00022691"/>
    </source>
</evidence>
<feature type="region of interest" description="Disordered" evidence="10">
    <location>
        <begin position="71"/>
        <end position="108"/>
    </location>
</feature>
<dbReference type="AlphaFoldDB" id="A0A1Q3A3I5"/>
<evidence type="ECO:0000256" key="5">
    <source>
        <dbReference type="ARBA" id="ARBA00022679"/>
    </source>
</evidence>
<proteinExistence type="inferred from homology"/>
<keyword evidence="8" id="KW-0496">Mitochondrion</keyword>
<dbReference type="OrthoDB" id="270651at2759"/>
<dbReference type="SMART" id="SM00967">
    <property type="entry name" value="SpoU_sub_bind"/>
    <property type="match status" value="1"/>
</dbReference>
<organism evidence="12 13">
    <name type="scientific">Zygosaccharomyces rouxii</name>
    <dbReference type="NCBI Taxonomy" id="4956"/>
    <lineage>
        <taxon>Eukaryota</taxon>
        <taxon>Fungi</taxon>
        <taxon>Dikarya</taxon>
        <taxon>Ascomycota</taxon>
        <taxon>Saccharomycotina</taxon>
        <taxon>Saccharomycetes</taxon>
        <taxon>Saccharomycetales</taxon>
        <taxon>Saccharomycetaceae</taxon>
        <taxon>Zygosaccharomyces</taxon>
    </lineage>
</organism>